<evidence type="ECO:0000313" key="8">
    <source>
        <dbReference type="Proteomes" id="UP001519460"/>
    </source>
</evidence>
<keyword evidence="4" id="KW-0862">Zinc</keyword>
<keyword evidence="3" id="KW-0479">Metal-binding</keyword>
<organism evidence="7 8">
    <name type="scientific">Batillaria attramentaria</name>
    <dbReference type="NCBI Taxonomy" id="370345"/>
    <lineage>
        <taxon>Eukaryota</taxon>
        <taxon>Metazoa</taxon>
        <taxon>Spiralia</taxon>
        <taxon>Lophotrochozoa</taxon>
        <taxon>Mollusca</taxon>
        <taxon>Gastropoda</taxon>
        <taxon>Caenogastropoda</taxon>
        <taxon>Sorbeoconcha</taxon>
        <taxon>Cerithioidea</taxon>
        <taxon>Batillariidae</taxon>
        <taxon>Batillaria</taxon>
    </lineage>
</organism>
<proteinExistence type="inferred from homology"/>
<dbReference type="EMBL" id="JACVVK020000050">
    <property type="protein sequence ID" value="KAK7498585.1"/>
    <property type="molecule type" value="Genomic_DNA"/>
</dbReference>
<dbReference type="Proteomes" id="UP001519460">
    <property type="component" value="Unassembled WGS sequence"/>
</dbReference>
<evidence type="ECO:0000256" key="4">
    <source>
        <dbReference type="ARBA" id="ARBA00022833"/>
    </source>
</evidence>
<protein>
    <recommendedName>
        <fullName evidence="6">Extradiol ring-cleavage dioxygenase class III enzyme subunit B domain-containing protein</fullName>
    </recommendedName>
</protein>
<dbReference type="Gene3D" id="3.40.830.10">
    <property type="entry name" value="LigB-like"/>
    <property type="match status" value="1"/>
</dbReference>
<evidence type="ECO:0000313" key="7">
    <source>
        <dbReference type="EMBL" id="KAK7498585.1"/>
    </source>
</evidence>
<feature type="domain" description="Extradiol ring-cleavage dioxygenase class III enzyme subunit B" evidence="6">
    <location>
        <begin position="38"/>
        <end position="251"/>
    </location>
</feature>
<dbReference type="GO" id="GO:0046872">
    <property type="term" value="F:metal ion binding"/>
    <property type="evidence" value="ECO:0007669"/>
    <property type="project" value="UniProtKB-KW"/>
</dbReference>
<dbReference type="InterPro" id="IPR014436">
    <property type="entry name" value="Extradiol_dOase_DODA"/>
</dbReference>
<gene>
    <name evidence="7" type="ORF">BaRGS_00010245</name>
</gene>
<accession>A0ABD0LGN3</accession>
<evidence type="ECO:0000259" key="6">
    <source>
        <dbReference type="Pfam" id="PF02900"/>
    </source>
</evidence>
<sequence>MASSGKKQPVVFVSHGGGPSFFMSAKEMPLFKAVDKDSPAADYMRSMAKKEGLTSHKAILVVSAHWEEAVVTVQTTPKPDLYFDYYGFPDNMYKLKWPATGAPDLANRTRDLLESKGIKCATNEKRGYDHGVFVPLKLIFPEPKVSLDASLSTERHLALGEALTSLREEGVLIIGSGFTTHRGMGGREAPDHGKNLQVWLHDVLKNPDLTPEERRARLASCHRDPRVQEAHPRIEHFLPLLVVMAAGGYKPGKVLFSVPVFKGGLLEHYMIED</sequence>
<dbReference type="SUPFAM" id="SSF53213">
    <property type="entry name" value="LigB-like"/>
    <property type="match status" value="1"/>
</dbReference>
<evidence type="ECO:0000256" key="1">
    <source>
        <dbReference type="ARBA" id="ARBA00001947"/>
    </source>
</evidence>
<dbReference type="CDD" id="cd07363">
    <property type="entry name" value="45_DOPA_Dioxygenase"/>
    <property type="match status" value="1"/>
</dbReference>
<keyword evidence="8" id="KW-1185">Reference proteome</keyword>
<evidence type="ECO:0000256" key="2">
    <source>
        <dbReference type="ARBA" id="ARBA00007581"/>
    </source>
</evidence>
<dbReference type="AlphaFoldDB" id="A0ABD0LGN3"/>
<evidence type="ECO:0000256" key="3">
    <source>
        <dbReference type="ARBA" id="ARBA00022723"/>
    </source>
</evidence>
<comment type="similarity">
    <text evidence="2">Belongs to the DODA-type extradiol aromatic ring-opening dioxygenase family.</text>
</comment>
<keyword evidence="5" id="KW-0560">Oxidoreductase</keyword>
<dbReference type="InterPro" id="IPR004183">
    <property type="entry name" value="Xdiol_dOase_suB"/>
</dbReference>
<dbReference type="PIRSF" id="PIRSF006157">
    <property type="entry name" value="Doxgns_DODA"/>
    <property type="match status" value="1"/>
</dbReference>
<evidence type="ECO:0000256" key="5">
    <source>
        <dbReference type="ARBA" id="ARBA00023002"/>
    </source>
</evidence>
<dbReference type="PANTHER" id="PTHR30096">
    <property type="entry name" value="4,5-DOPA DIOXYGENASE EXTRADIOL-LIKE PROTEIN"/>
    <property type="match status" value="1"/>
</dbReference>
<comment type="caution">
    <text evidence="7">The sequence shown here is derived from an EMBL/GenBank/DDBJ whole genome shotgun (WGS) entry which is preliminary data.</text>
</comment>
<dbReference type="PANTHER" id="PTHR30096:SF0">
    <property type="entry name" value="4,5-DOPA DIOXYGENASE EXTRADIOL-LIKE PROTEIN"/>
    <property type="match status" value="1"/>
</dbReference>
<reference evidence="7 8" key="1">
    <citation type="journal article" date="2023" name="Sci. Data">
        <title>Genome assembly of the Korean intertidal mud-creeper Batillaria attramentaria.</title>
        <authorList>
            <person name="Patra A.K."/>
            <person name="Ho P.T."/>
            <person name="Jun S."/>
            <person name="Lee S.J."/>
            <person name="Kim Y."/>
            <person name="Won Y.J."/>
        </authorList>
    </citation>
    <scope>NUCLEOTIDE SEQUENCE [LARGE SCALE GENOMIC DNA]</scope>
    <source>
        <strain evidence="7">Wonlab-2016</strain>
    </source>
</reference>
<comment type="cofactor">
    <cofactor evidence="1">
        <name>Zn(2+)</name>
        <dbReference type="ChEBI" id="CHEBI:29105"/>
    </cofactor>
</comment>
<name>A0ABD0LGN3_9CAEN</name>
<dbReference type="GO" id="GO:0016702">
    <property type="term" value="F:oxidoreductase activity, acting on single donors with incorporation of molecular oxygen, incorporation of two atoms of oxygen"/>
    <property type="evidence" value="ECO:0007669"/>
    <property type="project" value="UniProtKB-ARBA"/>
</dbReference>
<dbReference type="Pfam" id="PF02900">
    <property type="entry name" value="LigB"/>
    <property type="match status" value="1"/>
</dbReference>